<dbReference type="AlphaFoldDB" id="A2DZN9"/>
<accession>A2DZN9</accession>
<sequence length="113" mass="12617">MNRGPQTFGAGFNGANTEGNASTPSNTIYYGNKQDLPKFGTPIQSQMSNQIFHNGQHLNMNAGYIMSDFVDNKYIPGSFDILQRGNLPSIKVKQNEVKYEYFTKEEIIQGSSK</sequence>
<dbReference type="Proteomes" id="UP000001542">
    <property type="component" value="Unassembled WGS sequence"/>
</dbReference>
<gene>
    <name evidence="2" type="ORF">TVAG_351550</name>
</gene>
<proteinExistence type="predicted"/>
<evidence type="ECO:0000256" key="1">
    <source>
        <dbReference type="SAM" id="MobiDB-lite"/>
    </source>
</evidence>
<evidence type="ECO:0000313" key="3">
    <source>
        <dbReference type="Proteomes" id="UP000001542"/>
    </source>
</evidence>
<protein>
    <submittedName>
        <fullName evidence="2">Uncharacterized protein</fullName>
    </submittedName>
</protein>
<dbReference type="RefSeq" id="XP_001326330.1">
    <property type="nucleotide sequence ID" value="XM_001326295.1"/>
</dbReference>
<keyword evidence="3" id="KW-1185">Reference proteome</keyword>
<name>A2DZN9_TRIV3</name>
<dbReference type="VEuPathDB" id="TrichDB:TVAG_351550"/>
<dbReference type="VEuPathDB" id="TrichDB:TVAGG3_0261090"/>
<evidence type="ECO:0000313" key="2">
    <source>
        <dbReference type="EMBL" id="EAY14107.1"/>
    </source>
</evidence>
<reference evidence="2" key="1">
    <citation type="submission" date="2006-10" db="EMBL/GenBank/DDBJ databases">
        <authorList>
            <person name="Amadeo P."/>
            <person name="Zhao Q."/>
            <person name="Wortman J."/>
            <person name="Fraser-Liggett C."/>
            <person name="Carlton J."/>
        </authorList>
    </citation>
    <scope>NUCLEOTIDE SEQUENCE</scope>
    <source>
        <strain evidence="2">G3</strain>
    </source>
</reference>
<dbReference type="InParanoid" id="A2DZN9"/>
<reference evidence="2" key="2">
    <citation type="journal article" date="2007" name="Science">
        <title>Draft genome sequence of the sexually transmitted pathogen Trichomonas vaginalis.</title>
        <authorList>
            <person name="Carlton J.M."/>
            <person name="Hirt R.P."/>
            <person name="Silva J.C."/>
            <person name="Delcher A.L."/>
            <person name="Schatz M."/>
            <person name="Zhao Q."/>
            <person name="Wortman J.R."/>
            <person name="Bidwell S.L."/>
            <person name="Alsmark U.C.M."/>
            <person name="Besteiro S."/>
            <person name="Sicheritz-Ponten T."/>
            <person name="Noel C.J."/>
            <person name="Dacks J.B."/>
            <person name="Foster P.G."/>
            <person name="Simillion C."/>
            <person name="Van de Peer Y."/>
            <person name="Miranda-Saavedra D."/>
            <person name="Barton G.J."/>
            <person name="Westrop G.D."/>
            <person name="Mueller S."/>
            <person name="Dessi D."/>
            <person name="Fiori P.L."/>
            <person name="Ren Q."/>
            <person name="Paulsen I."/>
            <person name="Zhang H."/>
            <person name="Bastida-Corcuera F.D."/>
            <person name="Simoes-Barbosa A."/>
            <person name="Brown M.T."/>
            <person name="Hayes R.D."/>
            <person name="Mukherjee M."/>
            <person name="Okumura C.Y."/>
            <person name="Schneider R."/>
            <person name="Smith A.J."/>
            <person name="Vanacova S."/>
            <person name="Villalvazo M."/>
            <person name="Haas B.J."/>
            <person name="Pertea M."/>
            <person name="Feldblyum T.V."/>
            <person name="Utterback T.R."/>
            <person name="Shu C.L."/>
            <person name="Osoegawa K."/>
            <person name="de Jong P.J."/>
            <person name="Hrdy I."/>
            <person name="Horvathova L."/>
            <person name="Zubacova Z."/>
            <person name="Dolezal P."/>
            <person name="Malik S.B."/>
            <person name="Logsdon J.M. Jr."/>
            <person name="Henze K."/>
            <person name="Gupta A."/>
            <person name="Wang C.C."/>
            <person name="Dunne R.L."/>
            <person name="Upcroft J.A."/>
            <person name="Upcroft P."/>
            <person name="White O."/>
            <person name="Salzberg S.L."/>
            <person name="Tang P."/>
            <person name="Chiu C.-H."/>
            <person name="Lee Y.-S."/>
            <person name="Embley T.M."/>
            <person name="Coombs G.H."/>
            <person name="Mottram J.C."/>
            <person name="Tachezy J."/>
            <person name="Fraser-Liggett C.M."/>
            <person name="Johnson P.J."/>
        </authorList>
    </citation>
    <scope>NUCLEOTIDE SEQUENCE [LARGE SCALE GENOMIC DNA]</scope>
    <source>
        <strain evidence="2">G3</strain>
    </source>
</reference>
<feature type="region of interest" description="Disordered" evidence="1">
    <location>
        <begin position="1"/>
        <end position="33"/>
    </location>
</feature>
<organism evidence="2 3">
    <name type="scientific">Trichomonas vaginalis (strain ATCC PRA-98 / G3)</name>
    <dbReference type="NCBI Taxonomy" id="412133"/>
    <lineage>
        <taxon>Eukaryota</taxon>
        <taxon>Metamonada</taxon>
        <taxon>Parabasalia</taxon>
        <taxon>Trichomonadida</taxon>
        <taxon>Trichomonadidae</taxon>
        <taxon>Trichomonas</taxon>
    </lineage>
</organism>
<feature type="compositionally biased region" description="Polar residues" evidence="1">
    <location>
        <begin position="14"/>
        <end position="29"/>
    </location>
</feature>
<dbReference type="KEGG" id="tva:4772095"/>
<dbReference type="EMBL" id="DS113275">
    <property type="protein sequence ID" value="EAY14107.1"/>
    <property type="molecule type" value="Genomic_DNA"/>
</dbReference>